<name>A0ABR8PQ99_9CLOT</name>
<dbReference type="PANTHER" id="PTHR45528:SF1">
    <property type="entry name" value="SENSOR HISTIDINE KINASE CPXA"/>
    <property type="match status" value="1"/>
</dbReference>
<dbReference type="InterPro" id="IPR004358">
    <property type="entry name" value="Sig_transdc_His_kin-like_C"/>
</dbReference>
<evidence type="ECO:0000313" key="16">
    <source>
        <dbReference type="EMBL" id="MBD7910353.1"/>
    </source>
</evidence>
<evidence type="ECO:0000256" key="6">
    <source>
        <dbReference type="ARBA" id="ARBA00022679"/>
    </source>
</evidence>
<dbReference type="GO" id="GO:0016301">
    <property type="term" value="F:kinase activity"/>
    <property type="evidence" value="ECO:0007669"/>
    <property type="project" value="UniProtKB-KW"/>
</dbReference>
<keyword evidence="4" id="KW-1003">Cell membrane</keyword>
<protein>
    <recommendedName>
        <fullName evidence="3">histidine kinase</fullName>
        <ecNumber evidence="3">2.7.13.3</ecNumber>
    </recommendedName>
</protein>
<dbReference type="PROSITE" id="PS50109">
    <property type="entry name" value="HIS_KIN"/>
    <property type="match status" value="1"/>
</dbReference>
<comment type="catalytic activity">
    <reaction evidence="1">
        <text>ATP + protein L-histidine = ADP + protein N-phospho-L-histidine.</text>
        <dbReference type="EC" id="2.7.13.3"/>
    </reaction>
</comment>
<accession>A0ABR8PQ99</accession>
<evidence type="ECO:0000256" key="14">
    <source>
        <dbReference type="SAM" id="Phobius"/>
    </source>
</evidence>
<keyword evidence="12" id="KW-0902">Two-component regulatory system</keyword>
<dbReference type="Proteomes" id="UP000627781">
    <property type="component" value="Unassembled WGS sequence"/>
</dbReference>
<evidence type="ECO:0000256" key="10">
    <source>
        <dbReference type="ARBA" id="ARBA00022840"/>
    </source>
</evidence>
<dbReference type="InterPro" id="IPR003594">
    <property type="entry name" value="HATPase_dom"/>
</dbReference>
<dbReference type="SMART" id="SM00388">
    <property type="entry name" value="HisKA"/>
    <property type="match status" value="1"/>
</dbReference>
<keyword evidence="5" id="KW-0597">Phosphoprotein</keyword>
<dbReference type="Pfam" id="PF00512">
    <property type="entry name" value="HisKA"/>
    <property type="match status" value="1"/>
</dbReference>
<evidence type="ECO:0000256" key="11">
    <source>
        <dbReference type="ARBA" id="ARBA00022989"/>
    </source>
</evidence>
<evidence type="ECO:0000256" key="9">
    <source>
        <dbReference type="ARBA" id="ARBA00022777"/>
    </source>
</evidence>
<dbReference type="InterPro" id="IPR036890">
    <property type="entry name" value="HATPase_C_sf"/>
</dbReference>
<proteinExistence type="predicted"/>
<feature type="transmembrane region" description="Helical" evidence="14">
    <location>
        <begin position="109"/>
        <end position="128"/>
    </location>
</feature>
<dbReference type="EMBL" id="JACSRA010000003">
    <property type="protein sequence ID" value="MBD7910353.1"/>
    <property type="molecule type" value="Genomic_DNA"/>
</dbReference>
<keyword evidence="6" id="KW-0808">Transferase</keyword>
<keyword evidence="10" id="KW-0067">ATP-binding</keyword>
<dbReference type="InterPro" id="IPR036097">
    <property type="entry name" value="HisK_dim/P_sf"/>
</dbReference>
<keyword evidence="13 14" id="KW-0472">Membrane</keyword>
<organism evidence="16 17">
    <name type="scientific">Clostridium cibarium</name>
    <dbReference type="NCBI Taxonomy" id="2762247"/>
    <lineage>
        <taxon>Bacteria</taxon>
        <taxon>Bacillati</taxon>
        <taxon>Bacillota</taxon>
        <taxon>Clostridia</taxon>
        <taxon>Eubacteriales</taxon>
        <taxon>Clostridiaceae</taxon>
        <taxon>Clostridium</taxon>
    </lineage>
</organism>
<gene>
    <name evidence="16" type="ORF">H9661_03180</name>
</gene>
<evidence type="ECO:0000259" key="15">
    <source>
        <dbReference type="PROSITE" id="PS50109"/>
    </source>
</evidence>
<evidence type="ECO:0000256" key="7">
    <source>
        <dbReference type="ARBA" id="ARBA00022692"/>
    </source>
</evidence>
<dbReference type="RefSeq" id="WP_191767707.1">
    <property type="nucleotide sequence ID" value="NZ_JACSRA010000003.1"/>
</dbReference>
<comment type="caution">
    <text evidence="16">The sequence shown here is derived from an EMBL/GenBank/DDBJ whole genome shotgun (WGS) entry which is preliminary data.</text>
</comment>
<evidence type="ECO:0000256" key="12">
    <source>
        <dbReference type="ARBA" id="ARBA00023012"/>
    </source>
</evidence>
<dbReference type="Pfam" id="PF02518">
    <property type="entry name" value="HATPase_c"/>
    <property type="match status" value="1"/>
</dbReference>
<keyword evidence="8" id="KW-0547">Nucleotide-binding</keyword>
<dbReference type="Gene3D" id="1.10.287.130">
    <property type="match status" value="1"/>
</dbReference>
<reference evidence="16 17" key="1">
    <citation type="submission" date="2020-08" db="EMBL/GenBank/DDBJ databases">
        <title>A Genomic Blueprint of the Chicken Gut Microbiome.</title>
        <authorList>
            <person name="Gilroy R."/>
            <person name="Ravi A."/>
            <person name="Getino M."/>
            <person name="Pursley I."/>
            <person name="Horton D.L."/>
            <person name="Alikhan N.-F."/>
            <person name="Baker D."/>
            <person name="Gharbi K."/>
            <person name="Hall N."/>
            <person name="Watson M."/>
            <person name="Adriaenssens E.M."/>
            <person name="Foster-Nyarko E."/>
            <person name="Jarju S."/>
            <person name="Secka A."/>
            <person name="Antonio M."/>
            <person name="Oren A."/>
            <person name="Chaudhuri R."/>
            <person name="La Ragione R.M."/>
            <person name="Hildebrand F."/>
            <person name="Pallen M.J."/>
        </authorList>
    </citation>
    <scope>NUCLEOTIDE SEQUENCE [LARGE SCALE GENOMIC DNA]</scope>
    <source>
        <strain evidence="16 17">Sa3CVN1</strain>
    </source>
</reference>
<dbReference type="CDD" id="cd00075">
    <property type="entry name" value="HATPase"/>
    <property type="match status" value="1"/>
</dbReference>
<dbReference type="SMART" id="SM00387">
    <property type="entry name" value="HATPase_c"/>
    <property type="match status" value="1"/>
</dbReference>
<dbReference type="InterPro" id="IPR005467">
    <property type="entry name" value="His_kinase_dom"/>
</dbReference>
<dbReference type="SUPFAM" id="SSF47384">
    <property type="entry name" value="Homodimeric domain of signal transducing histidine kinase"/>
    <property type="match status" value="1"/>
</dbReference>
<evidence type="ECO:0000256" key="8">
    <source>
        <dbReference type="ARBA" id="ARBA00022741"/>
    </source>
</evidence>
<dbReference type="CDD" id="cd00082">
    <property type="entry name" value="HisKA"/>
    <property type="match status" value="1"/>
</dbReference>
<dbReference type="EC" id="2.7.13.3" evidence="3"/>
<evidence type="ECO:0000256" key="3">
    <source>
        <dbReference type="ARBA" id="ARBA00012438"/>
    </source>
</evidence>
<evidence type="ECO:0000256" key="2">
    <source>
        <dbReference type="ARBA" id="ARBA00004651"/>
    </source>
</evidence>
<dbReference type="Gene3D" id="3.30.565.10">
    <property type="entry name" value="Histidine kinase-like ATPase, C-terminal domain"/>
    <property type="match status" value="1"/>
</dbReference>
<evidence type="ECO:0000256" key="13">
    <source>
        <dbReference type="ARBA" id="ARBA00023136"/>
    </source>
</evidence>
<keyword evidence="9 16" id="KW-0418">Kinase</keyword>
<evidence type="ECO:0000256" key="5">
    <source>
        <dbReference type="ARBA" id="ARBA00022553"/>
    </source>
</evidence>
<dbReference type="Gene3D" id="6.10.340.10">
    <property type="match status" value="1"/>
</dbReference>
<evidence type="ECO:0000313" key="17">
    <source>
        <dbReference type="Proteomes" id="UP000627781"/>
    </source>
</evidence>
<comment type="subcellular location">
    <subcellularLocation>
        <location evidence="2">Cell membrane</location>
        <topology evidence="2">Multi-pass membrane protein</topology>
    </subcellularLocation>
</comment>
<dbReference type="InterPro" id="IPR050398">
    <property type="entry name" value="HssS/ArlS-like"/>
</dbReference>
<feature type="domain" description="Histidine kinase" evidence="15">
    <location>
        <begin position="200"/>
        <end position="413"/>
    </location>
</feature>
<dbReference type="SUPFAM" id="SSF55874">
    <property type="entry name" value="ATPase domain of HSP90 chaperone/DNA topoisomerase II/histidine kinase"/>
    <property type="match status" value="1"/>
</dbReference>
<evidence type="ECO:0000256" key="4">
    <source>
        <dbReference type="ARBA" id="ARBA00022475"/>
    </source>
</evidence>
<keyword evidence="11 14" id="KW-1133">Transmembrane helix</keyword>
<dbReference type="InterPro" id="IPR003661">
    <property type="entry name" value="HisK_dim/P_dom"/>
</dbReference>
<keyword evidence="7 14" id="KW-0812">Transmembrane</keyword>
<dbReference type="PANTHER" id="PTHR45528">
    <property type="entry name" value="SENSOR HISTIDINE KINASE CPXA"/>
    <property type="match status" value="1"/>
</dbReference>
<feature type="transmembrane region" description="Helical" evidence="14">
    <location>
        <begin position="20"/>
        <end position="38"/>
    </location>
</feature>
<evidence type="ECO:0000256" key="1">
    <source>
        <dbReference type="ARBA" id="ARBA00000085"/>
    </source>
</evidence>
<keyword evidence="17" id="KW-1185">Reference proteome</keyword>
<sequence>MDSLKFYRNPEARKVTGKFMIILIIGIIAIGLASFIIAKNISKTLINQNAVILSNILEGKKDTDIIKNFYEKGSSEEISKAKEFLSSYGYDENITLDSDEIVQGILKNMLLIFIPILVVFLVILYFCFVKELKRIYIKINEIVESTGAMSNGEFREIDGDYKEGEMALLISSLNYMGDRVNNSIELLRYDKEKLKDFLSDISHQLKTPLASLVMFNDLLRENENMPYEDRVKFLDKSEEQLGRMEWLIMNLLKVGRIEANAIRFEKEKQPLKETIELAISSLLQESKKKDQELIVEGEVNAEVIHDKEWLAEALSNIIKNAIEHTDIGGKVKIQVNKGPLITKIYIKDNGRGISEELQKKIFKRFYKGENSSNPKSIGIGLSLSKSIIEEMDGEIKLISEEGKGSTFIVSFFN</sequence>
<dbReference type="PRINTS" id="PR00344">
    <property type="entry name" value="BCTRLSENSOR"/>
</dbReference>